<dbReference type="Proteomes" id="UP001610990">
    <property type="component" value="Unassembled WGS sequence"/>
</dbReference>
<gene>
    <name evidence="2" type="ORF">ACH4GP_30730</name>
</gene>
<organism evidence="2 3">
    <name type="scientific">Streptomyces celluloflavus</name>
    <dbReference type="NCBI Taxonomy" id="58344"/>
    <lineage>
        <taxon>Bacteria</taxon>
        <taxon>Bacillati</taxon>
        <taxon>Actinomycetota</taxon>
        <taxon>Actinomycetes</taxon>
        <taxon>Kitasatosporales</taxon>
        <taxon>Streptomycetaceae</taxon>
        <taxon>Streptomyces</taxon>
    </lineage>
</organism>
<sequence>MTRLLILTGSIRTRSYSCSLARFAAQQIAERDATPLLWDHRKRPLPFADPEYHKRPAANPDPAVRELVQLADVTNAFVLASPVYHNSYSGLLKNALDHLTMEQFRGKPVVLLGHGPRLTAIQAVDHLRTVVRGLYGLALPDQAVTTPEDYGTDEEGEPYLKEEGQRARVTGVVSVLLKAAGHRTGDCG</sequence>
<dbReference type="Gene3D" id="3.40.50.360">
    <property type="match status" value="1"/>
</dbReference>
<proteinExistence type="predicted"/>
<dbReference type="InterPro" id="IPR050712">
    <property type="entry name" value="NAD(P)H-dep_reductase"/>
</dbReference>
<evidence type="ECO:0000313" key="2">
    <source>
        <dbReference type="EMBL" id="MFH8588715.1"/>
    </source>
</evidence>
<dbReference type="PANTHER" id="PTHR30543:SF21">
    <property type="entry name" value="NAD(P)H-DEPENDENT FMN REDUCTASE LOT6"/>
    <property type="match status" value="1"/>
</dbReference>
<feature type="domain" description="NADPH-dependent FMN reductase-like" evidence="1">
    <location>
        <begin position="3"/>
        <end position="148"/>
    </location>
</feature>
<dbReference type="Pfam" id="PF03358">
    <property type="entry name" value="FMN_red"/>
    <property type="match status" value="1"/>
</dbReference>
<evidence type="ECO:0000259" key="1">
    <source>
        <dbReference type="Pfam" id="PF03358"/>
    </source>
</evidence>
<dbReference type="PANTHER" id="PTHR30543">
    <property type="entry name" value="CHROMATE REDUCTASE"/>
    <property type="match status" value="1"/>
</dbReference>
<dbReference type="EC" id="1.-.-.-" evidence="2"/>
<keyword evidence="3" id="KW-1185">Reference proteome</keyword>
<protein>
    <submittedName>
        <fullName evidence="2">NADPH-dependent FMN reductase</fullName>
        <ecNumber evidence="2">1.-.-.-</ecNumber>
    </submittedName>
</protein>
<keyword evidence="2" id="KW-0560">Oxidoreductase</keyword>
<dbReference type="GO" id="GO:0016491">
    <property type="term" value="F:oxidoreductase activity"/>
    <property type="evidence" value="ECO:0007669"/>
    <property type="project" value="UniProtKB-KW"/>
</dbReference>
<dbReference type="InterPro" id="IPR005025">
    <property type="entry name" value="FMN_Rdtase-like_dom"/>
</dbReference>
<evidence type="ECO:0000313" key="3">
    <source>
        <dbReference type="Proteomes" id="UP001610990"/>
    </source>
</evidence>
<dbReference type="RefSeq" id="WP_397675688.1">
    <property type="nucleotide sequence ID" value="NZ_JBIRGH010000026.1"/>
</dbReference>
<dbReference type="SUPFAM" id="SSF52218">
    <property type="entry name" value="Flavoproteins"/>
    <property type="match status" value="1"/>
</dbReference>
<name>A0ABW7RQX0_9ACTN</name>
<dbReference type="InterPro" id="IPR029039">
    <property type="entry name" value="Flavoprotein-like_sf"/>
</dbReference>
<dbReference type="EMBL" id="JBIRGH010000026">
    <property type="protein sequence ID" value="MFH8588715.1"/>
    <property type="molecule type" value="Genomic_DNA"/>
</dbReference>
<comment type="caution">
    <text evidence="2">The sequence shown here is derived from an EMBL/GenBank/DDBJ whole genome shotgun (WGS) entry which is preliminary data.</text>
</comment>
<accession>A0ABW7RQX0</accession>
<reference evidence="2 3" key="1">
    <citation type="submission" date="2024-10" db="EMBL/GenBank/DDBJ databases">
        <title>The Natural Products Discovery Center: Release of the First 8490 Sequenced Strains for Exploring Actinobacteria Biosynthetic Diversity.</title>
        <authorList>
            <person name="Kalkreuter E."/>
            <person name="Kautsar S.A."/>
            <person name="Yang D."/>
            <person name="Bader C.D."/>
            <person name="Teijaro C.N."/>
            <person name="Fluegel L."/>
            <person name="Davis C.M."/>
            <person name="Simpson J.R."/>
            <person name="Lauterbach L."/>
            <person name="Steele A.D."/>
            <person name="Gui C."/>
            <person name="Meng S."/>
            <person name="Li G."/>
            <person name="Viehrig K."/>
            <person name="Ye F."/>
            <person name="Su P."/>
            <person name="Kiefer A.F."/>
            <person name="Nichols A."/>
            <person name="Cepeda A.J."/>
            <person name="Yan W."/>
            <person name="Fan B."/>
            <person name="Jiang Y."/>
            <person name="Adhikari A."/>
            <person name="Zheng C.-J."/>
            <person name="Schuster L."/>
            <person name="Cowan T.M."/>
            <person name="Smanski M.J."/>
            <person name="Chevrette M.G."/>
            <person name="De Carvalho L.P.S."/>
            <person name="Shen B."/>
        </authorList>
    </citation>
    <scope>NUCLEOTIDE SEQUENCE [LARGE SCALE GENOMIC DNA]</scope>
    <source>
        <strain evidence="2 3">NPDC018013</strain>
    </source>
</reference>